<evidence type="ECO:0000313" key="1">
    <source>
        <dbReference type="EMBL" id="SDH92869.1"/>
    </source>
</evidence>
<dbReference type="STRING" id="930129.SAMN05216352_103366"/>
<name>A0A1G8GEQ3_9BACI</name>
<reference evidence="1 2" key="1">
    <citation type="submission" date="2016-10" db="EMBL/GenBank/DDBJ databases">
        <authorList>
            <person name="de Groot N.N."/>
        </authorList>
    </citation>
    <scope>NUCLEOTIDE SEQUENCE [LARGE SCALE GENOMIC DNA]</scope>
    <source>
        <strain evidence="2">P4B,CCM 7963,CECT 7998,DSM 25260,IBRC-M 10614,KCTC 13821</strain>
    </source>
</reference>
<dbReference type="Proteomes" id="UP000199017">
    <property type="component" value="Unassembled WGS sequence"/>
</dbReference>
<dbReference type="EMBL" id="FNDU01000003">
    <property type="protein sequence ID" value="SDH92869.1"/>
    <property type="molecule type" value="Genomic_DNA"/>
</dbReference>
<accession>A0A1G8GEQ3</accession>
<dbReference type="AlphaFoldDB" id="A0A1G8GEQ3"/>
<proteinExistence type="predicted"/>
<organism evidence="1 2">
    <name type="scientific">Alteribacillus bidgolensis</name>
    <dbReference type="NCBI Taxonomy" id="930129"/>
    <lineage>
        <taxon>Bacteria</taxon>
        <taxon>Bacillati</taxon>
        <taxon>Bacillota</taxon>
        <taxon>Bacilli</taxon>
        <taxon>Bacillales</taxon>
        <taxon>Bacillaceae</taxon>
        <taxon>Alteribacillus</taxon>
    </lineage>
</organism>
<keyword evidence="2" id="KW-1185">Reference proteome</keyword>
<gene>
    <name evidence="1" type="ORF">SAMN05216352_103366</name>
</gene>
<dbReference type="RefSeq" id="WP_170031626.1">
    <property type="nucleotide sequence ID" value="NZ_FNDU01000003.1"/>
</dbReference>
<sequence>MKEQRKPVVKRARNGQYMEEAGHELGFFRNMAEIKALASIGKWWKKDNGNNENEKNC</sequence>
<evidence type="ECO:0000313" key="2">
    <source>
        <dbReference type="Proteomes" id="UP000199017"/>
    </source>
</evidence>
<protein>
    <submittedName>
        <fullName evidence="1">Uncharacterized protein</fullName>
    </submittedName>
</protein>